<proteinExistence type="predicted"/>
<accession>A0A6C0C101</accession>
<sequence>MSGEAKLDEMVRFVYFSEAGTCGKTGKNHEEYCDGMVKQGYTLVSLTPLGGLDDRRDSYEGTLIYHWRKINRTVRNEELN</sequence>
<reference evidence="1" key="1">
    <citation type="journal article" date="2020" name="Nature">
        <title>Giant virus diversity and host interactions through global metagenomics.</title>
        <authorList>
            <person name="Schulz F."/>
            <person name="Roux S."/>
            <person name="Paez-Espino D."/>
            <person name="Jungbluth S."/>
            <person name="Walsh D.A."/>
            <person name="Denef V.J."/>
            <person name="McMahon K.D."/>
            <person name="Konstantinidis K.T."/>
            <person name="Eloe-Fadrosh E.A."/>
            <person name="Kyrpides N.C."/>
            <person name="Woyke T."/>
        </authorList>
    </citation>
    <scope>NUCLEOTIDE SEQUENCE</scope>
    <source>
        <strain evidence="1">GVMAG-M-3300020185-18</strain>
    </source>
</reference>
<organism evidence="1">
    <name type="scientific">viral metagenome</name>
    <dbReference type="NCBI Taxonomy" id="1070528"/>
    <lineage>
        <taxon>unclassified sequences</taxon>
        <taxon>metagenomes</taxon>
        <taxon>organismal metagenomes</taxon>
    </lineage>
</organism>
<name>A0A6C0C101_9ZZZZ</name>
<protein>
    <recommendedName>
        <fullName evidence="2">Methyltransferase</fullName>
    </recommendedName>
</protein>
<evidence type="ECO:0000313" key="1">
    <source>
        <dbReference type="EMBL" id="QHS98355.1"/>
    </source>
</evidence>
<dbReference type="AlphaFoldDB" id="A0A6C0C101"/>
<evidence type="ECO:0008006" key="2">
    <source>
        <dbReference type="Google" id="ProtNLM"/>
    </source>
</evidence>
<dbReference type="EMBL" id="MN739316">
    <property type="protein sequence ID" value="QHS98355.1"/>
    <property type="molecule type" value="Genomic_DNA"/>
</dbReference>